<dbReference type="InterPro" id="IPR029787">
    <property type="entry name" value="Nucleotide_cyclase"/>
</dbReference>
<dbReference type="Pfam" id="PF18551">
    <property type="entry name" value="TackOD1"/>
    <property type="match status" value="1"/>
</dbReference>
<evidence type="ECO:0000313" key="4">
    <source>
        <dbReference type="Proteomes" id="UP001320148"/>
    </source>
</evidence>
<dbReference type="SUPFAM" id="SSF55073">
    <property type="entry name" value="Nucleotide cyclase"/>
    <property type="match status" value="1"/>
</dbReference>
<keyword evidence="4" id="KW-1185">Reference proteome</keyword>
<dbReference type="RefSeq" id="WP_236888425.1">
    <property type="nucleotide sequence ID" value="NZ_AP024488.1"/>
</dbReference>
<evidence type="ECO:0008006" key="5">
    <source>
        <dbReference type="Google" id="ProtNLM"/>
    </source>
</evidence>
<feature type="domain" description="GGDEF" evidence="1">
    <location>
        <begin position="331"/>
        <end position="451"/>
    </location>
</feature>
<reference evidence="3 4" key="1">
    <citation type="submission" date="2021-02" db="EMBL/GenBank/DDBJ databases">
        <title>Complete genome of Desulfoluna sp. strain ASN36.</title>
        <authorList>
            <person name="Takahashi A."/>
            <person name="Kojima H."/>
            <person name="Fukui M."/>
        </authorList>
    </citation>
    <scope>NUCLEOTIDE SEQUENCE [LARGE SCALE GENOMIC DNA]</scope>
    <source>
        <strain evidence="3 4">ASN36</strain>
    </source>
</reference>
<dbReference type="Proteomes" id="UP001320148">
    <property type="component" value="Chromosome"/>
</dbReference>
<evidence type="ECO:0000259" key="1">
    <source>
        <dbReference type="Pfam" id="PF00990"/>
    </source>
</evidence>
<dbReference type="Pfam" id="PF00990">
    <property type="entry name" value="GGDEF"/>
    <property type="match status" value="1"/>
</dbReference>
<dbReference type="InterPro" id="IPR000160">
    <property type="entry name" value="GGDEF_dom"/>
</dbReference>
<evidence type="ECO:0000259" key="2">
    <source>
        <dbReference type="Pfam" id="PF18551"/>
    </source>
</evidence>
<dbReference type="EMBL" id="AP024488">
    <property type="protein sequence ID" value="BCS96991.1"/>
    <property type="molecule type" value="Genomic_DNA"/>
</dbReference>
<name>A0ABM7PI01_9BACT</name>
<proteinExistence type="predicted"/>
<accession>A0ABM7PI01</accession>
<sequence length="476" mass="54145">MRKVFNISIVGAHEEEFRSLKESLASAHFETTLAITQQDKASLQHASDNTDLTIYCQEEGVSGPDHVPVFVSKTIFVTSCYEKEILNTAFKKGAVYVLYRPLHRSEVLLAIRNVLFFSKKYWDASLADAAILAFLEDVANSGVTVLEPVSSPFKPTGHFYPDVLRITDELENVEDYLDALAERGFFIKRLRNRVRLCGLCDSYQINYREVCPVCSAIDIVKGQMIHHFQCGHVDSLENFSVGTDLTCPKCEQTLRHIGIDYEKPSDYFKCASCLSIVPEPVVELECLVCGLICRPGETVEKNIYSYELTEYAWEAVRSGKITGVDLTAFLYDHHTNLYNRQYFEIELKRELIRMKRYKSEFTLVLARIEKIDEIQRNHPDRVTWYVNSIFKALTQDLRELDTTCVWESNTLGIILAETNLEGAIVVVKRINNNIQALEYLYDLCKPEVSFSAVQGGPAHDSAEHVIALAMKDLSDE</sequence>
<dbReference type="InterPro" id="IPR043128">
    <property type="entry name" value="Rev_trsase/Diguanyl_cyclase"/>
</dbReference>
<gene>
    <name evidence="3" type="ORF">DSLASN_26230</name>
</gene>
<feature type="domain" description="Thaumarchaeal output" evidence="2">
    <location>
        <begin position="143"/>
        <end position="308"/>
    </location>
</feature>
<evidence type="ECO:0000313" key="3">
    <source>
        <dbReference type="EMBL" id="BCS96991.1"/>
    </source>
</evidence>
<protein>
    <recommendedName>
        <fullName evidence="5">GGDEF domain-containing protein</fullName>
    </recommendedName>
</protein>
<dbReference type="InterPro" id="IPR040572">
    <property type="entry name" value="TackOD1"/>
</dbReference>
<organism evidence="3 4">
    <name type="scientific">Desulfoluna limicola</name>
    <dbReference type="NCBI Taxonomy" id="2810562"/>
    <lineage>
        <taxon>Bacteria</taxon>
        <taxon>Pseudomonadati</taxon>
        <taxon>Thermodesulfobacteriota</taxon>
        <taxon>Desulfobacteria</taxon>
        <taxon>Desulfobacterales</taxon>
        <taxon>Desulfolunaceae</taxon>
        <taxon>Desulfoluna</taxon>
    </lineage>
</organism>
<dbReference type="Gene3D" id="3.30.70.270">
    <property type="match status" value="1"/>
</dbReference>